<reference evidence="1" key="1">
    <citation type="journal article" date="2020" name="bioRxiv">
        <title>Chromosome-level reference genome of the European wasp spider Argiope bruennichi: a resource for studies on range expansion and evolutionary adaptation.</title>
        <authorList>
            <person name="Sheffer M.M."/>
            <person name="Hoppe A."/>
            <person name="Krehenwinkel H."/>
            <person name="Uhl G."/>
            <person name="Kuss A.W."/>
            <person name="Jensen L."/>
            <person name="Jensen C."/>
            <person name="Gillespie R.G."/>
            <person name="Hoff K.J."/>
            <person name="Prost S."/>
        </authorList>
    </citation>
    <scope>NUCLEOTIDE SEQUENCE</scope>
</reference>
<keyword evidence="2" id="KW-1185">Reference proteome</keyword>
<dbReference type="InterPro" id="IPR020338">
    <property type="entry name" value="SMN_gemin7"/>
</dbReference>
<dbReference type="AlphaFoldDB" id="A0A8T0EE19"/>
<evidence type="ECO:0000313" key="2">
    <source>
        <dbReference type="Proteomes" id="UP000807504"/>
    </source>
</evidence>
<dbReference type="Pfam" id="PF11095">
    <property type="entry name" value="Gemin7"/>
    <property type="match status" value="1"/>
</dbReference>
<accession>A0A8T0EE19</accession>
<protein>
    <submittedName>
        <fullName evidence="1">Uncharacterized protein</fullName>
    </submittedName>
</protein>
<comment type="caution">
    <text evidence="1">The sequence shown here is derived from an EMBL/GenBank/DDBJ whole genome shotgun (WGS) entry which is preliminary data.</text>
</comment>
<name>A0A8T0EE19_ARGBR</name>
<dbReference type="Gene3D" id="2.30.30.100">
    <property type="match status" value="1"/>
</dbReference>
<dbReference type="EMBL" id="JABXBU010002228">
    <property type="protein sequence ID" value="KAF8771121.1"/>
    <property type="molecule type" value="Genomic_DNA"/>
</dbReference>
<sequence>MLDEKEKLKQLQRAELRESYLRSLAALANCPVRIIMKDGTEVSGLHKATHPIRNHSIVQEAELPSEKVSYALVKSEEISAMTFTIVKK</sequence>
<gene>
    <name evidence="1" type="ORF">HNY73_018575</name>
</gene>
<reference evidence="1" key="2">
    <citation type="submission" date="2020-06" db="EMBL/GenBank/DDBJ databases">
        <authorList>
            <person name="Sheffer M."/>
        </authorList>
    </citation>
    <scope>NUCLEOTIDE SEQUENCE</scope>
</reference>
<dbReference type="Proteomes" id="UP000807504">
    <property type="component" value="Unassembled WGS sequence"/>
</dbReference>
<organism evidence="1 2">
    <name type="scientific">Argiope bruennichi</name>
    <name type="common">Wasp spider</name>
    <name type="synonym">Aranea bruennichi</name>
    <dbReference type="NCBI Taxonomy" id="94029"/>
    <lineage>
        <taxon>Eukaryota</taxon>
        <taxon>Metazoa</taxon>
        <taxon>Ecdysozoa</taxon>
        <taxon>Arthropoda</taxon>
        <taxon>Chelicerata</taxon>
        <taxon>Arachnida</taxon>
        <taxon>Araneae</taxon>
        <taxon>Araneomorphae</taxon>
        <taxon>Entelegynae</taxon>
        <taxon>Araneoidea</taxon>
        <taxon>Araneidae</taxon>
        <taxon>Argiope</taxon>
    </lineage>
</organism>
<dbReference type="GO" id="GO:0034719">
    <property type="term" value="C:SMN-Sm protein complex"/>
    <property type="evidence" value="ECO:0007669"/>
    <property type="project" value="InterPro"/>
</dbReference>
<proteinExistence type="predicted"/>
<evidence type="ECO:0000313" key="1">
    <source>
        <dbReference type="EMBL" id="KAF8771121.1"/>
    </source>
</evidence>